<evidence type="ECO:0000313" key="10">
    <source>
        <dbReference type="Proteomes" id="UP001596096"/>
    </source>
</evidence>
<gene>
    <name evidence="9" type="ORF">ACFPUY_38630</name>
</gene>
<evidence type="ECO:0000256" key="8">
    <source>
        <dbReference type="SAM" id="Phobius"/>
    </source>
</evidence>
<dbReference type="EMBL" id="JBHSNW010000029">
    <property type="protein sequence ID" value="MFC5821045.1"/>
    <property type="molecule type" value="Genomic_DNA"/>
</dbReference>
<proteinExistence type="predicted"/>
<evidence type="ECO:0000256" key="4">
    <source>
        <dbReference type="ARBA" id="ARBA00022692"/>
    </source>
</evidence>
<evidence type="ECO:0000256" key="6">
    <source>
        <dbReference type="ARBA" id="ARBA00023136"/>
    </source>
</evidence>
<comment type="caution">
    <text evidence="9">The sequence shown here is derived from an EMBL/GenBank/DDBJ whole genome shotgun (WGS) entry which is preliminary data.</text>
</comment>
<evidence type="ECO:0000256" key="5">
    <source>
        <dbReference type="ARBA" id="ARBA00022989"/>
    </source>
</evidence>
<feature type="transmembrane region" description="Helical" evidence="8">
    <location>
        <begin position="65"/>
        <end position="85"/>
    </location>
</feature>
<evidence type="ECO:0008006" key="11">
    <source>
        <dbReference type="Google" id="ProtNLM"/>
    </source>
</evidence>
<name>A0ABW1C5W3_9ACTN</name>
<evidence type="ECO:0000256" key="3">
    <source>
        <dbReference type="ARBA" id="ARBA00022475"/>
    </source>
</evidence>
<dbReference type="PANTHER" id="PTHR42718:SF47">
    <property type="entry name" value="METHYL VIOLOGEN RESISTANCE PROTEIN SMVA"/>
    <property type="match status" value="1"/>
</dbReference>
<organism evidence="9 10">
    <name type="scientific">Nonomuraea harbinensis</name>
    <dbReference type="NCBI Taxonomy" id="1286938"/>
    <lineage>
        <taxon>Bacteria</taxon>
        <taxon>Bacillati</taxon>
        <taxon>Actinomycetota</taxon>
        <taxon>Actinomycetes</taxon>
        <taxon>Streptosporangiales</taxon>
        <taxon>Streptosporangiaceae</taxon>
        <taxon>Nonomuraea</taxon>
    </lineage>
</organism>
<evidence type="ECO:0000256" key="7">
    <source>
        <dbReference type="SAM" id="MobiDB-lite"/>
    </source>
</evidence>
<feature type="transmembrane region" description="Helical" evidence="8">
    <location>
        <begin position="24"/>
        <end position="44"/>
    </location>
</feature>
<evidence type="ECO:0000313" key="9">
    <source>
        <dbReference type="EMBL" id="MFC5821045.1"/>
    </source>
</evidence>
<keyword evidence="6 8" id="KW-0472">Membrane</keyword>
<dbReference type="RefSeq" id="WP_219546429.1">
    <property type="nucleotide sequence ID" value="NZ_JAHKRN010000024.1"/>
</dbReference>
<keyword evidence="2" id="KW-0813">Transport</keyword>
<evidence type="ECO:0000256" key="1">
    <source>
        <dbReference type="ARBA" id="ARBA00004651"/>
    </source>
</evidence>
<keyword evidence="5 8" id="KW-1133">Transmembrane helix</keyword>
<reference evidence="10" key="1">
    <citation type="journal article" date="2019" name="Int. J. Syst. Evol. Microbiol.">
        <title>The Global Catalogue of Microorganisms (GCM) 10K type strain sequencing project: providing services to taxonomists for standard genome sequencing and annotation.</title>
        <authorList>
            <consortium name="The Broad Institute Genomics Platform"/>
            <consortium name="The Broad Institute Genome Sequencing Center for Infectious Disease"/>
            <person name="Wu L."/>
            <person name="Ma J."/>
        </authorList>
    </citation>
    <scope>NUCLEOTIDE SEQUENCE [LARGE SCALE GENOMIC DNA]</scope>
    <source>
        <strain evidence="10">CGMCC 4.7106</strain>
    </source>
</reference>
<feature type="transmembrane region" description="Helical" evidence="8">
    <location>
        <begin position="139"/>
        <end position="163"/>
    </location>
</feature>
<keyword evidence="4 8" id="KW-0812">Transmembrane</keyword>
<evidence type="ECO:0000256" key="2">
    <source>
        <dbReference type="ARBA" id="ARBA00022448"/>
    </source>
</evidence>
<comment type="subcellular location">
    <subcellularLocation>
        <location evidence="1">Cell membrane</location>
        <topology evidence="1">Multi-pass membrane protein</topology>
    </subcellularLocation>
</comment>
<dbReference type="PANTHER" id="PTHR42718">
    <property type="entry name" value="MAJOR FACILITATOR SUPERFAMILY MULTIDRUG TRANSPORTER MFSC"/>
    <property type="match status" value="1"/>
</dbReference>
<accession>A0ABW1C5W3</accession>
<protein>
    <recommendedName>
        <fullName evidence="11">MFS transporter</fullName>
    </recommendedName>
</protein>
<keyword evidence="10" id="KW-1185">Reference proteome</keyword>
<keyword evidence="3" id="KW-1003">Cell membrane</keyword>
<dbReference type="Proteomes" id="UP001596096">
    <property type="component" value="Unassembled WGS sequence"/>
</dbReference>
<feature type="region of interest" description="Disordered" evidence="7">
    <location>
        <begin position="112"/>
        <end position="136"/>
    </location>
</feature>
<sequence length="178" mass="18242">MVLSLAAVLPLAYGLKEMAQAGWSPAPVTLALAGLLAGVVFVVRQGRLAHPLLDLRLLRIPEVRGALLISLLVGVLQSGSGFFVAQHLQSVAGLSPLRAGLCAAADLRPRHRHLRQPGDRATGTSRPGGGGGSGDRRDAFAAGLNVTAAVCAVAFAGIAVLALTTLRRIPPFGPPAAR</sequence>